<evidence type="ECO:0000313" key="7">
    <source>
        <dbReference type="EMBL" id="VAX37675.1"/>
    </source>
</evidence>
<dbReference type="InterPro" id="IPR039425">
    <property type="entry name" value="RNA_pol_sigma-70-like"/>
</dbReference>
<dbReference type="Gene3D" id="1.10.1740.10">
    <property type="match status" value="1"/>
</dbReference>
<dbReference type="AlphaFoldDB" id="A0A3B1DYW5"/>
<evidence type="ECO:0000256" key="1">
    <source>
        <dbReference type="ARBA" id="ARBA00010641"/>
    </source>
</evidence>
<keyword evidence="2" id="KW-0805">Transcription regulation</keyword>
<evidence type="ECO:0000256" key="2">
    <source>
        <dbReference type="ARBA" id="ARBA00023015"/>
    </source>
</evidence>
<gene>
    <name evidence="7" type="ORF">MNBD_PLANCTO03-1831</name>
</gene>
<accession>A0A3B1DYW5</accession>
<dbReference type="InterPro" id="IPR013249">
    <property type="entry name" value="RNA_pol_sigma70_r4_t2"/>
</dbReference>
<dbReference type="InterPro" id="IPR014284">
    <property type="entry name" value="RNA_pol_sigma-70_dom"/>
</dbReference>
<dbReference type="InterPro" id="IPR036388">
    <property type="entry name" value="WH-like_DNA-bd_sf"/>
</dbReference>
<organism evidence="7">
    <name type="scientific">hydrothermal vent metagenome</name>
    <dbReference type="NCBI Taxonomy" id="652676"/>
    <lineage>
        <taxon>unclassified sequences</taxon>
        <taxon>metagenomes</taxon>
        <taxon>ecological metagenomes</taxon>
    </lineage>
</organism>
<dbReference type="CDD" id="cd06171">
    <property type="entry name" value="Sigma70_r4"/>
    <property type="match status" value="1"/>
</dbReference>
<dbReference type="InterPro" id="IPR013324">
    <property type="entry name" value="RNA_pol_sigma_r3/r4-like"/>
</dbReference>
<dbReference type="SUPFAM" id="SSF88946">
    <property type="entry name" value="Sigma2 domain of RNA polymerase sigma factors"/>
    <property type="match status" value="1"/>
</dbReference>
<protein>
    <submittedName>
        <fullName evidence="7">RNA polymerase sigma-54 factor RpoN</fullName>
    </submittedName>
</protein>
<proteinExistence type="inferred from homology"/>
<dbReference type="SUPFAM" id="SSF88659">
    <property type="entry name" value="Sigma3 and sigma4 domains of RNA polymerase sigma factors"/>
    <property type="match status" value="1"/>
</dbReference>
<feature type="domain" description="RNA polymerase sigma-70 region 2" evidence="5">
    <location>
        <begin position="34"/>
        <end position="102"/>
    </location>
</feature>
<dbReference type="NCBIfam" id="TIGR02937">
    <property type="entry name" value="sigma70-ECF"/>
    <property type="match status" value="1"/>
</dbReference>
<dbReference type="InterPro" id="IPR007627">
    <property type="entry name" value="RNA_pol_sigma70_r2"/>
</dbReference>
<sequence length="219" mass="24513">MVTPTAQEEDVDPRSDEKLVEAYRKGESDAFRLLVERYHDDLLRFLVRLGGDRQLAEDAFQDAFLQVHISLGSFDSSRRFRPWLFTIAANKARDLLRKKGRRHTLDLSAPIGSAGGGSGNDGASFIDLLEIEVPPPETGLLNEERSDMVQRALDQLSDPLREILLLAYFQRLTYAQVAEDLGIPLGTVKSRLHAAVATFAKRWKEVSAKTDESESNANE</sequence>
<dbReference type="EMBL" id="UOGK01000110">
    <property type="protein sequence ID" value="VAX37675.1"/>
    <property type="molecule type" value="Genomic_DNA"/>
</dbReference>
<evidence type="ECO:0000259" key="5">
    <source>
        <dbReference type="Pfam" id="PF04542"/>
    </source>
</evidence>
<feature type="domain" description="RNA polymerase sigma factor 70 region 4 type 2" evidence="6">
    <location>
        <begin position="147"/>
        <end position="197"/>
    </location>
</feature>
<evidence type="ECO:0000256" key="3">
    <source>
        <dbReference type="ARBA" id="ARBA00023082"/>
    </source>
</evidence>
<dbReference type="Gene3D" id="1.10.10.10">
    <property type="entry name" value="Winged helix-like DNA-binding domain superfamily/Winged helix DNA-binding domain"/>
    <property type="match status" value="1"/>
</dbReference>
<reference evidence="7" key="1">
    <citation type="submission" date="2018-06" db="EMBL/GenBank/DDBJ databases">
        <authorList>
            <person name="Zhirakovskaya E."/>
        </authorList>
    </citation>
    <scope>NUCLEOTIDE SEQUENCE</scope>
</reference>
<keyword evidence="3" id="KW-0731">Sigma factor</keyword>
<dbReference type="PANTHER" id="PTHR43133:SF25">
    <property type="entry name" value="RNA POLYMERASE SIGMA FACTOR RFAY-RELATED"/>
    <property type="match status" value="1"/>
</dbReference>
<dbReference type="InterPro" id="IPR013325">
    <property type="entry name" value="RNA_pol_sigma_r2"/>
</dbReference>
<dbReference type="GO" id="GO:0003677">
    <property type="term" value="F:DNA binding"/>
    <property type="evidence" value="ECO:0007669"/>
    <property type="project" value="InterPro"/>
</dbReference>
<evidence type="ECO:0000256" key="4">
    <source>
        <dbReference type="ARBA" id="ARBA00023163"/>
    </source>
</evidence>
<keyword evidence="4" id="KW-0804">Transcription</keyword>
<evidence type="ECO:0000259" key="6">
    <source>
        <dbReference type="Pfam" id="PF08281"/>
    </source>
</evidence>
<name>A0A3B1DYW5_9ZZZZ</name>
<dbReference type="PANTHER" id="PTHR43133">
    <property type="entry name" value="RNA POLYMERASE ECF-TYPE SIGMA FACTO"/>
    <property type="match status" value="1"/>
</dbReference>
<dbReference type="GO" id="GO:0006352">
    <property type="term" value="P:DNA-templated transcription initiation"/>
    <property type="evidence" value="ECO:0007669"/>
    <property type="project" value="InterPro"/>
</dbReference>
<dbReference type="Pfam" id="PF08281">
    <property type="entry name" value="Sigma70_r4_2"/>
    <property type="match status" value="1"/>
</dbReference>
<dbReference type="GO" id="GO:0016987">
    <property type="term" value="F:sigma factor activity"/>
    <property type="evidence" value="ECO:0007669"/>
    <property type="project" value="UniProtKB-KW"/>
</dbReference>
<comment type="similarity">
    <text evidence="1">Belongs to the sigma-70 factor family. ECF subfamily.</text>
</comment>
<dbReference type="Pfam" id="PF04542">
    <property type="entry name" value="Sigma70_r2"/>
    <property type="match status" value="1"/>
</dbReference>